<evidence type="ECO:0000313" key="5">
    <source>
        <dbReference type="RefSeq" id="XP_028985471.1"/>
    </source>
</evidence>
<dbReference type="InterPro" id="IPR036179">
    <property type="entry name" value="Ig-like_dom_sf"/>
</dbReference>
<keyword evidence="3" id="KW-0472">Membrane</keyword>
<dbReference type="Proteomes" id="UP000515150">
    <property type="component" value="Chromosome 1"/>
</dbReference>
<gene>
    <name evidence="5" type="primary">LOC114843237</name>
</gene>
<proteinExistence type="predicted"/>
<dbReference type="RefSeq" id="XP_028985471.1">
    <property type="nucleotide sequence ID" value="XM_029129638.3"/>
</dbReference>
<protein>
    <submittedName>
        <fullName evidence="5">Uncharacterized protein LOC114843237</fullName>
    </submittedName>
</protein>
<dbReference type="InterPro" id="IPR050412">
    <property type="entry name" value="Ig-like_Receptors_ImmuneReg"/>
</dbReference>
<keyword evidence="4" id="KW-1185">Reference proteome</keyword>
<dbReference type="SUPFAM" id="SSF48726">
    <property type="entry name" value="Immunoglobulin"/>
    <property type="match status" value="1"/>
</dbReference>
<evidence type="ECO:0000256" key="1">
    <source>
        <dbReference type="ARBA" id="ARBA00023157"/>
    </source>
</evidence>
<reference evidence="5" key="1">
    <citation type="submission" date="2025-08" db="UniProtKB">
        <authorList>
            <consortium name="RefSeq"/>
        </authorList>
    </citation>
    <scope>IDENTIFICATION</scope>
</reference>
<dbReference type="InParanoid" id="A0A6P7KSP9"/>
<dbReference type="InterPro" id="IPR013783">
    <property type="entry name" value="Ig-like_fold"/>
</dbReference>
<dbReference type="PANTHER" id="PTHR11738">
    <property type="entry name" value="MHC CLASS I NK CELL RECEPTOR"/>
    <property type="match status" value="1"/>
</dbReference>
<feature type="transmembrane region" description="Helical" evidence="3">
    <location>
        <begin position="361"/>
        <end position="387"/>
    </location>
</feature>
<dbReference type="PANTHER" id="PTHR11738:SF186">
    <property type="entry name" value="OSTEOCLAST-ASSOCIATED IMMUNOGLOBULIN-LIKE RECEPTOR"/>
    <property type="match status" value="1"/>
</dbReference>
<evidence type="ECO:0000256" key="2">
    <source>
        <dbReference type="SAM" id="MobiDB-lite"/>
    </source>
</evidence>
<dbReference type="OrthoDB" id="8917711at2759"/>
<keyword evidence="3" id="KW-0812">Transmembrane</keyword>
<name>A0A6P7KSP9_BETSP</name>
<keyword evidence="3" id="KW-1133">Transmembrane helix</keyword>
<accession>A0A6P7KSP9</accession>
<organism evidence="4 5">
    <name type="scientific">Betta splendens</name>
    <name type="common">Siamese fighting fish</name>
    <dbReference type="NCBI Taxonomy" id="158456"/>
    <lineage>
        <taxon>Eukaryota</taxon>
        <taxon>Metazoa</taxon>
        <taxon>Chordata</taxon>
        <taxon>Craniata</taxon>
        <taxon>Vertebrata</taxon>
        <taxon>Euteleostomi</taxon>
        <taxon>Actinopterygii</taxon>
        <taxon>Neopterygii</taxon>
        <taxon>Teleostei</taxon>
        <taxon>Neoteleostei</taxon>
        <taxon>Acanthomorphata</taxon>
        <taxon>Anabantaria</taxon>
        <taxon>Anabantiformes</taxon>
        <taxon>Anabantoidei</taxon>
        <taxon>Osphronemidae</taxon>
        <taxon>Betta</taxon>
    </lineage>
</organism>
<dbReference type="GeneID" id="114843237"/>
<dbReference type="GO" id="GO:0002764">
    <property type="term" value="P:immune response-regulating signaling pathway"/>
    <property type="evidence" value="ECO:0007669"/>
    <property type="project" value="TreeGrafter"/>
</dbReference>
<feature type="region of interest" description="Disordered" evidence="2">
    <location>
        <begin position="426"/>
        <end position="446"/>
    </location>
</feature>
<dbReference type="KEGG" id="bspl:114843237"/>
<evidence type="ECO:0000256" key="3">
    <source>
        <dbReference type="SAM" id="Phobius"/>
    </source>
</evidence>
<evidence type="ECO:0000313" key="4">
    <source>
        <dbReference type="Proteomes" id="UP000515150"/>
    </source>
</evidence>
<keyword evidence="1" id="KW-1015">Disulfide bond</keyword>
<dbReference type="AlphaFoldDB" id="A0A6P7KSP9"/>
<sequence>MNINVALRARTPKLHFTRLCLSTARPCTTLPEPTLHVGRRSGASVSLVCRTAGGRRGREFALYEYREKVDSRELPSDASEVHFNVSVNEGDSGSDRLFCCLYKTKRGCFSAFSPYLKLEQRDVAPPPPTPALPPPLLSVEPPSGAVSRGAVLSFSCSVPALGGQSGSRPGPEGDPPTFLLLRTPERAGAPAVALRPQASRAAGAEARPGVFAVGPVTAGEQGAYSCMYQISKDRGAVNSSVSNTVRVTVSDAPPAPTLELQLQTDVWRLLCTGSPSYPGAVFSVYAADGELPVDTRRASATEHRARFPVPVQNATAARYQCQYSVQLGSYWSHSERSAPLVLTKEISPTPTPAEPAVDLPLVLGSFSAAVLFLCSVALAVVIARTQVKAAAEKKKKRQEAQFWSQVHARDHVVELTLRRSSFSSQEWVGGGTETTPTTPPLWNPLTTFTAPLHPR</sequence>
<dbReference type="Gene3D" id="2.60.40.10">
    <property type="entry name" value="Immunoglobulins"/>
    <property type="match status" value="2"/>
</dbReference>